<dbReference type="AlphaFoldDB" id="A0A427YEQ5"/>
<proteinExistence type="predicted"/>
<dbReference type="Proteomes" id="UP000279259">
    <property type="component" value="Unassembled WGS sequence"/>
</dbReference>
<sequence length="276" mass="29860">MRLLPLLLVSLSSLPSILSTNTATISLDSTAPAPTSTPAQTGLIAAVKRAYLGADTAADLAERHARDEADGVDRLTEGNWAEKVQSGDEEDVWVVIIHGPKHDPLTPLYLETHTNATHLARDAPIPSTHWARLDFVTEPELCTRWLMFRTPSIVIVSKKGEELRFLQPTGLAPSGEGLYALVKAGEWREAPAWKSRYGPGGDREWLVDAYIFATTKFSALTANVPGFAWMLLSGAAGQVILGWLWRSGSSANRNGNAGDRGNGPQRVGAAQRRTAQ</sequence>
<feature type="region of interest" description="Disordered" evidence="1">
    <location>
        <begin position="252"/>
        <end position="276"/>
    </location>
</feature>
<evidence type="ECO:0000256" key="1">
    <source>
        <dbReference type="SAM" id="MobiDB-lite"/>
    </source>
</evidence>
<dbReference type="OrthoDB" id="2502001at2759"/>
<feature type="signal peptide" evidence="2">
    <location>
        <begin position="1"/>
        <end position="19"/>
    </location>
</feature>
<evidence type="ECO:0008006" key="5">
    <source>
        <dbReference type="Google" id="ProtNLM"/>
    </source>
</evidence>
<evidence type="ECO:0000313" key="3">
    <source>
        <dbReference type="EMBL" id="RSH89457.1"/>
    </source>
</evidence>
<feature type="compositionally biased region" description="Low complexity" evidence="1">
    <location>
        <begin position="252"/>
        <end position="263"/>
    </location>
</feature>
<evidence type="ECO:0000313" key="4">
    <source>
        <dbReference type="Proteomes" id="UP000279259"/>
    </source>
</evidence>
<accession>A0A427YEQ5</accession>
<feature type="chain" id="PRO_5019275359" description="Thioredoxin domain-containing protein" evidence="2">
    <location>
        <begin position="20"/>
        <end position="276"/>
    </location>
</feature>
<reference evidence="3 4" key="1">
    <citation type="submission" date="2018-11" db="EMBL/GenBank/DDBJ databases">
        <title>Genome sequence of Saitozyma podzolica DSM 27192.</title>
        <authorList>
            <person name="Aliyu H."/>
            <person name="Gorte O."/>
            <person name="Ochsenreither K."/>
        </authorList>
    </citation>
    <scope>NUCLEOTIDE SEQUENCE [LARGE SCALE GENOMIC DNA]</scope>
    <source>
        <strain evidence="3 4">DSM 27192</strain>
    </source>
</reference>
<keyword evidence="4" id="KW-1185">Reference proteome</keyword>
<protein>
    <recommendedName>
        <fullName evidence="5">Thioredoxin domain-containing protein</fullName>
    </recommendedName>
</protein>
<organism evidence="3 4">
    <name type="scientific">Saitozyma podzolica</name>
    <dbReference type="NCBI Taxonomy" id="1890683"/>
    <lineage>
        <taxon>Eukaryota</taxon>
        <taxon>Fungi</taxon>
        <taxon>Dikarya</taxon>
        <taxon>Basidiomycota</taxon>
        <taxon>Agaricomycotina</taxon>
        <taxon>Tremellomycetes</taxon>
        <taxon>Tremellales</taxon>
        <taxon>Trimorphomycetaceae</taxon>
        <taxon>Saitozyma</taxon>
    </lineage>
</organism>
<keyword evidence="2" id="KW-0732">Signal</keyword>
<evidence type="ECO:0000256" key="2">
    <source>
        <dbReference type="SAM" id="SignalP"/>
    </source>
</evidence>
<comment type="caution">
    <text evidence="3">The sequence shown here is derived from an EMBL/GenBank/DDBJ whole genome shotgun (WGS) entry which is preliminary data.</text>
</comment>
<name>A0A427YEQ5_9TREE</name>
<dbReference type="EMBL" id="RSCD01000013">
    <property type="protein sequence ID" value="RSH89457.1"/>
    <property type="molecule type" value="Genomic_DNA"/>
</dbReference>
<gene>
    <name evidence="3" type="ORF">EHS25_002006</name>
</gene>